<comment type="catalytic activity">
    <reaction evidence="1">
        <text>ATP + protein L-histidine = ADP + protein N-phospho-L-histidine.</text>
        <dbReference type="EC" id="2.7.13.3"/>
    </reaction>
</comment>
<feature type="region of interest" description="Disordered" evidence="12">
    <location>
        <begin position="98"/>
        <end position="131"/>
    </location>
</feature>
<evidence type="ECO:0000256" key="1">
    <source>
        <dbReference type="ARBA" id="ARBA00000085"/>
    </source>
</evidence>
<dbReference type="EMBL" id="OMOH01000004">
    <property type="protein sequence ID" value="SPF68281.1"/>
    <property type="molecule type" value="Genomic_DNA"/>
</dbReference>
<feature type="domain" description="HAMP" evidence="15">
    <location>
        <begin position="264"/>
        <end position="326"/>
    </location>
</feature>
<dbReference type="GO" id="GO:0000155">
    <property type="term" value="F:phosphorelay sensor kinase activity"/>
    <property type="evidence" value="ECO:0007669"/>
    <property type="project" value="InterPro"/>
</dbReference>
<name>A0A375I2D3_9ACTN</name>
<proteinExistence type="predicted"/>
<dbReference type="EC" id="2.7.13.3" evidence="4"/>
<keyword evidence="7 13" id="KW-0812">Transmembrane</keyword>
<keyword evidence="9 13" id="KW-1133">Transmembrane helix</keyword>
<dbReference type="InterPro" id="IPR003660">
    <property type="entry name" value="HAMP_dom"/>
</dbReference>
<keyword evidence="17" id="KW-1185">Reference proteome</keyword>
<comment type="subcellular location">
    <subcellularLocation>
        <location evidence="3">Cell membrane</location>
    </subcellularLocation>
</comment>
<dbReference type="SMART" id="SM00387">
    <property type="entry name" value="HATPase_c"/>
    <property type="match status" value="1"/>
</dbReference>
<evidence type="ECO:0000256" key="13">
    <source>
        <dbReference type="SAM" id="Phobius"/>
    </source>
</evidence>
<dbReference type="SUPFAM" id="SSF55874">
    <property type="entry name" value="ATPase domain of HSP90 chaperone/DNA topoisomerase II/histidine kinase"/>
    <property type="match status" value="1"/>
</dbReference>
<keyword evidence="11 13" id="KW-0472">Membrane</keyword>
<feature type="region of interest" description="Disordered" evidence="12">
    <location>
        <begin position="1"/>
        <end position="46"/>
    </location>
</feature>
<feature type="transmembrane region" description="Helical" evidence="13">
    <location>
        <begin position="240"/>
        <end position="263"/>
    </location>
</feature>
<keyword evidence="6 16" id="KW-0808">Transferase</keyword>
<dbReference type="FunFam" id="3.30.565.10:FF:000006">
    <property type="entry name" value="Sensor histidine kinase WalK"/>
    <property type="match status" value="1"/>
</dbReference>
<dbReference type="InterPro" id="IPR050428">
    <property type="entry name" value="TCS_sensor_his_kinase"/>
</dbReference>
<evidence type="ECO:0000256" key="9">
    <source>
        <dbReference type="ARBA" id="ARBA00022989"/>
    </source>
</evidence>
<evidence type="ECO:0000256" key="5">
    <source>
        <dbReference type="ARBA" id="ARBA00022553"/>
    </source>
</evidence>
<dbReference type="Gene3D" id="1.10.287.130">
    <property type="match status" value="1"/>
</dbReference>
<reference evidence="17" key="1">
    <citation type="submission" date="2018-02" db="EMBL/GenBank/DDBJ databases">
        <authorList>
            <person name="Hornung B."/>
        </authorList>
    </citation>
    <scope>NUCLEOTIDE SEQUENCE [LARGE SCALE GENOMIC DNA]</scope>
</reference>
<feature type="region of interest" description="Disordered" evidence="12">
    <location>
        <begin position="563"/>
        <end position="588"/>
    </location>
</feature>
<dbReference type="Gene3D" id="3.30.565.10">
    <property type="entry name" value="Histidine kinase-like ATPase, C-terminal domain"/>
    <property type="match status" value="1"/>
</dbReference>
<dbReference type="SUPFAM" id="SSF47384">
    <property type="entry name" value="Homodimeric domain of signal transducing histidine kinase"/>
    <property type="match status" value="1"/>
</dbReference>
<dbReference type="InterPro" id="IPR036890">
    <property type="entry name" value="HATPase_C_sf"/>
</dbReference>
<evidence type="ECO:0000256" key="10">
    <source>
        <dbReference type="ARBA" id="ARBA00023012"/>
    </source>
</evidence>
<dbReference type="InterPro" id="IPR036097">
    <property type="entry name" value="HisK_dim/P_sf"/>
</dbReference>
<keyword evidence="8 16" id="KW-0418">Kinase</keyword>
<dbReference type="Pfam" id="PF00512">
    <property type="entry name" value="HisKA"/>
    <property type="match status" value="1"/>
</dbReference>
<dbReference type="PROSITE" id="PS50885">
    <property type="entry name" value="HAMP"/>
    <property type="match status" value="1"/>
</dbReference>
<dbReference type="PROSITE" id="PS50109">
    <property type="entry name" value="HIS_KIN"/>
    <property type="match status" value="1"/>
</dbReference>
<evidence type="ECO:0000256" key="2">
    <source>
        <dbReference type="ARBA" id="ARBA00001968"/>
    </source>
</evidence>
<dbReference type="InterPro" id="IPR005467">
    <property type="entry name" value="His_kinase_dom"/>
</dbReference>
<evidence type="ECO:0000256" key="11">
    <source>
        <dbReference type="ARBA" id="ARBA00023136"/>
    </source>
</evidence>
<feature type="transmembrane region" description="Helical" evidence="13">
    <location>
        <begin position="56"/>
        <end position="79"/>
    </location>
</feature>
<evidence type="ECO:0000256" key="6">
    <source>
        <dbReference type="ARBA" id="ARBA00022679"/>
    </source>
</evidence>
<dbReference type="CDD" id="cd00075">
    <property type="entry name" value="HATPase"/>
    <property type="match status" value="1"/>
</dbReference>
<dbReference type="CDD" id="cd06225">
    <property type="entry name" value="HAMP"/>
    <property type="match status" value="1"/>
</dbReference>
<organism evidence="16 17">
    <name type="scientific">Propionibacterium ruminifibrarum</name>
    <dbReference type="NCBI Taxonomy" id="1962131"/>
    <lineage>
        <taxon>Bacteria</taxon>
        <taxon>Bacillati</taxon>
        <taxon>Actinomycetota</taxon>
        <taxon>Actinomycetes</taxon>
        <taxon>Propionibacteriales</taxon>
        <taxon>Propionibacteriaceae</taxon>
        <taxon>Propionibacterium</taxon>
    </lineage>
</organism>
<dbReference type="PANTHER" id="PTHR45436:SF5">
    <property type="entry name" value="SENSOR HISTIDINE KINASE TRCS"/>
    <property type="match status" value="1"/>
</dbReference>
<evidence type="ECO:0000259" key="15">
    <source>
        <dbReference type="PROSITE" id="PS50885"/>
    </source>
</evidence>
<dbReference type="InterPro" id="IPR003661">
    <property type="entry name" value="HisK_dim/P_dom"/>
</dbReference>
<evidence type="ECO:0000259" key="14">
    <source>
        <dbReference type="PROSITE" id="PS50109"/>
    </source>
</evidence>
<evidence type="ECO:0000256" key="12">
    <source>
        <dbReference type="SAM" id="MobiDB-lite"/>
    </source>
</evidence>
<dbReference type="SMART" id="SM00304">
    <property type="entry name" value="HAMP"/>
    <property type="match status" value="1"/>
</dbReference>
<keyword evidence="10" id="KW-0902">Two-component regulatory system</keyword>
<feature type="compositionally biased region" description="Low complexity" evidence="12">
    <location>
        <begin position="98"/>
        <end position="110"/>
    </location>
</feature>
<dbReference type="InterPro" id="IPR003594">
    <property type="entry name" value="HATPase_dom"/>
</dbReference>
<sequence>MFSSRQSAEPKRSAPPTSDELAAVSDSEENHAAMSDGGGGEQPWHPMGRGTLSYKLVVRLSAIVAVVAIILSMFSAIMVHHILVQQVDAQLAEALGLQGATSKQPQDSPSGSGGDTSDGQNQGTSATDSIFGTSDVPLGGLPVGAVVVLIDTEDNVQGIIEDVDRRNTVKTSDEVNTKIAEITADGKPHDIKLPELGGYRIMARSVMVAIVGEDGSTSSVRGTLYVGVPMTQWTRVMQRLIMAEAIIVGLAIVASAVAATAVVRQTLAPLNRLMTTANTVSEMDLETGLVTLPDRLDARDLNPRNEVGRVGRSFNRMLDNVEGALKAREQSESKVKQFVADASHELRNPLAAIRGYAELSLKRPEQLSENTEFAMNRIASEARRMSSLVDDMLLLARLDAGRETEFTDVDTGEVVLNAVSDAQVSSRDHTWQLNLPDSPLMVRADELQLHQVVANLLSNARKHTPAGTVVTTTLRADGRDAVITVEDNGPGVPPEIIDHVFERFARADTARTHSEEGSTGLGLAIVASVMNAHHGSATVDSRPGYSCFTLRMPRIVEPGEVDDTLVDEPLSGPAARAKGRQGPFRGRR</sequence>
<dbReference type="SMART" id="SM00388">
    <property type="entry name" value="HisKA"/>
    <property type="match status" value="1"/>
</dbReference>
<dbReference type="Pfam" id="PF00672">
    <property type="entry name" value="HAMP"/>
    <property type="match status" value="1"/>
</dbReference>
<dbReference type="GO" id="GO:0005509">
    <property type="term" value="F:calcium ion binding"/>
    <property type="evidence" value="ECO:0007669"/>
    <property type="project" value="UniProtKB-ARBA"/>
</dbReference>
<comment type="cofactor">
    <cofactor evidence="2">
        <name>a divalent metal cation</name>
        <dbReference type="ChEBI" id="CHEBI:60240"/>
    </cofactor>
</comment>
<dbReference type="FunFam" id="1.10.287.130:FF:000001">
    <property type="entry name" value="Two-component sensor histidine kinase"/>
    <property type="match status" value="1"/>
</dbReference>
<evidence type="ECO:0000256" key="3">
    <source>
        <dbReference type="ARBA" id="ARBA00004236"/>
    </source>
</evidence>
<dbReference type="Proteomes" id="UP000265962">
    <property type="component" value="Unassembled WGS sequence"/>
</dbReference>
<dbReference type="PRINTS" id="PR00344">
    <property type="entry name" value="BCTRLSENSOR"/>
</dbReference>
<dbReference type="InterPro" id="IPR004358">
    <property type="entry name" value="Sig_transdc_His_kin-like_C"/>
</dbReference>
<feature type="domain" description="Histidine kinase" evidence="14">
    <location>
        <begin position="341"/>
        <end position="556"/>
    </location>
</feature>
<dbReference type="OrthoDB" id="9786919at2"/>
<gene>
    <name evidence="16" type="ORF">PROPJV5_1224</name>
</gene>
<dbReference type="Gene3D" id="6.10.340.10">
    <property type="match status" value="1"/>
</dbReference>
<protein>
    <recommendedName>
        <fullName evidence="4">histidine kinase</fullName>
        <ecNumber evidence="4">2.7.13.3</ecNumber>
    </recommendedName>
</protein>
<evidence type="ECO:0000256" key="8">
    <source>
        <dbReference type="ARBA" id="ARBA00022777"/>
    </source>
</evidence>
<evidence type="ECO:0000256" key="7">
    <source>
        <dbReference type="ARBA" id="ARBA00022692"/>
    </source>
</evidence>
<dbReference type="PANTHER" id="PTHR45436">
    <property type="entry name" value="SENSOR HISTIDINE KINASE YKOH"/>
    <property type="match status" value="1"/>
</dbReference>
<dbReference type="Pfam" id="PF02518">
    <property type="entry name" value="HATPase_c"/>
    <property type="match status" value="1"/>
</dbReference>
<dbReference type="GO" id="GO:0005886">
    <property type="term" value="C:plasma membrane"/>
    <property type="evidence" value="ECO:0007669"/>
    <property type="project" value="UniProtKB-SubCell"/>
</dbReference>
<accession>A0A375I2D3</accession>
<evidence type="ECO:0000256" key="4">
    <source>
        <dbReference type="ARBA" id="ARBA00012438"/>
    </source>
</evidence>
<evidence type="ECO:0000313" key="16">
    <source>
        <dbReference type="EMBL" id="SPF68281.1"/>
    </source>
</evidence>
<dbReference type="AlphaFoldDB" id="A0A375I2D3"/>
<keyword evidence="5" id="KW-0597">Phosphoprotein</keyword>
<dbReference type="CDD" id="cd00082">
    <property type="entry name" value="HisKA"/>
    <property type="match status" value="1"/>
</dbReference>
<evidence type="ECO:0000313" key="17">
    <source>
        <dbReference type="Proteomes" id="UP000265962"/>
    </source>
</evidence>